<feature type="coiled-coil region" evidence="1">
    <location>
        <begin position="29"/>
        <end position="56"/>
    </location>
</feature>
<evidence type="ECO:0000313" key="5">
    <source>
        <dbReference type="Proteomes" id="UP000277858"/>
    </source>
</evidence>
<dbReference type="KEGG" id="aji:C0Z10_05150"/>
<dbReference type="Proteomes" id="UP000277858">
    <property type="component" value="Chromosome"/>
</dbReference>
<protein>
    <submittedName>
        <fullName evidence="4">Uncharacterized protein</fullName>
    </submittedName>
</protein>
<dbReference type="STRING" id="1122997.GCA_000425285_02077"/>
<reference evidence="4 5" key="2">
    <citation type="submission" date="2018-12" db="EMBL/GenBank/DDBJ databases">
        <authorList>
            <consortium name="Pathogen Informatics"/>
        </authorList>
    </citation>
    <scope>NUCLEOTIDE SEQUENCE [LARGE SCALE GENOMIC DNA]</scope>
    <source>
        <strain evidence="4 5">NCTC13652</strain>
    </source>
</reference>
<name>A0A3Q9URH7_9ACTN</name>
<keyword evidence="2" id="KW-0812">Transmembrane</keyword>
<keyword evidence="1" id="KW-0175">Coiled coil</keyword>
<keyword evidence="5" id="KW-1185">Reference proteome</keyword>
<dbReference type="EMBL" id="LR134473">
    <property type="protein sequence ID" value="VEI02836.1"/>
    <property type="molecule type" value="Genomic_DNA"/>
</dbReference>
<evidence type="ECO:0000313" key="4">
    <source>
        <dbReference type="EMBL" id="VEI02836.1"/>
    </source>
</evidence>
<gene>
    <name evidence="3" type="ORF">C0Z10_05150</name>
    <name evidence="4" type="ORF">NCTC13652_01025</name>
</gene>
<dbReference type="AlphaFoldDB" id="A0A3Q9URH7"/>
<sequence>MLWLWVLIAALVGGLALTVWGLWWLWHKVTALAAELERLLGRLEEAAQILEKVDLDPLDGAVSHPGGHDTAW</sequence>
<reference evidence="3" key="3">
    <citation type="journal article" date="2019" name="Microorganisms">
        <title>Red-Brown Pigmentation of Acidipropionibacterium jensenii Is Tied to Haemolytic Activity and cyl-Like Gene Cluster.</title>
        <authorList>
            <person name="Deptula P."/>
            <person name="Loivamaa I."/>
            <person name="Smolander O.P."/>
            <person name="Laine P."/>
            <person name="Roberts R.J."/>
            <person name="Piironen V."/>
            <person name="Paulin L."/>
            <person name="Savijoki K."/>
            <person name="Auvinen P."/>
            <person name="Varmanen P."/>
        </authorList>
    </citation>
    <scope>NUCLEOTIDE SEQUENCE</scope>
    <source>
        <strain evidence="3">JS280</strain>
    </source>
</reference>
<keyword evidence="2" id="KW-1133">Transmembrane helix</keyword>
<evidence type="ECO:0000256" key="1">
    <source>
        <dbReference type="SAM" id="Coils"/>
    </source>
</evidence>
<feature type="transmembrane region" description="Helical" evidence="2">
    <location>
        <begin position="6"/>
        <end position="26"/>
    </location>
</feature>
<dbReference type="Proteomes" id="UP000285875">
    <property type="component" value="Chromosome"/>
</dbReference>
<evidence type="ECO:0000313" key="3">
    <source>
        <dbReference type="EMBL" id="AZZ40715.1"/>
    </source>
</evidence>
<evidence type="ECO:0000313" key="6">
    <source>
        <dbReference type="Proteomes" id="UP000285875"/>
    </source>
</evidence>
<accession>A0A3Q9URH7</accession>
<organism evidence="4 5">
    <name type="scientific">Acidipropionibacterium jensenii</name>
    <dbReference type="NCBI Taxonomy" id="1749"/>
    <lineage>
        <taxon>Bacteria</taxon>
        <taxon>Bacillati</taxon>
        <taxon>Actinomycetota</taxon>
        <taxon>Actinomycetes</taxon>
        <taxon>Propionibacteriales</taxon>
        <taxon>Propionibacteriaceae</taxon>
        <taxon>Acidipropionibacterium</taxon>
    </lineage>
</organism>
<keyword evidence="2" id="KW-0472">Membrane</keyword>
<evidence type="ECO:0000256" key="2">
    <source>
        <dbReference type="SAM" id="Phobius"/>
    </source>
</evidence>
<reference evidence="6" key="1">
    <citation type="submission" date="2017-12" db="EMBL/GenBank/DDBJ databases">
        <title>Whole genome sequencing of Acidipropionibacterium jensenii strains JS279 and JS280.</title>
        <authorList>
            <person name="Deptula P."/>
            <person name="Laine P."/>
            <person name="Smolander O.-P."/>
            <person name="Paulin L."/>
            <person name="Auvinen P."/>
            <person name="Varmanen P."/>
        </authorList>
    </citation>
    <scope>NUCLEOTIDE SEQUENCE [LARGE SCALE GENOMIC DNA]</scope>
    <source>
        <strain evidence="6">JS280</strain>
    </source>
</reference>
<dbReference type="EMBL" id="CP025570">
    <property type="protein sequence ID" value="AZZ40715.1"/>
    <property type="molecule type" value="Genomic_DNA"/>
</dbReference>
<proteinExistence type="predicted"/>